<gene>
    <name evidence="2" type="ORF">GX51_08054</name>
</gene>
<organism evidence="2 3">
    <name type="scientific">Blastomyces parvus</name>
    <dbReference type="NCBI Taxonomy" id="2060905"/>
    <lineage>
        <taxon>Eukaryota</taxon>
        <taxon>Fungi</taxon>
        <taxon>Dikarya</taxon>
        <taxon>Ascomycota</taxon>
        <taxon>Pezizomycotina</taxon>
        <taxon>Eurotiomycetes</taxon>
        <taxon>Eurotiomycetidae</taxon>
        <taxon>Onygenales</taxon>
        <taxon>Ajellomycetaceae</taxon>
        <taxon>Blastomyces</taxon>
    </lineage>
</organism>
<feature type="compositionally biased region" description="Polar residues" evidence="1">
    <location>
        <begin position="214"/>
        <end position="228"/>
    </location>
</feature>
<comment type="caution">
    <text evidence="2">The sequence shown here is derived from an EMBL/GenBank/DDBJ whole genome shotgun (WGS) entry which is preliminary data.</text>
</comment>
<feature type="compositionally biased region" description="Basic and acidic residues" evidence="1">
    <location>
        <begin position="148"/>
        <end position="157"/>
    </location>
</feature>
<name>A0A2B7WHG1_9EURO</name>
<dbReference type="OrthoDB" id="4186817at2759"/>
<reference evidence="2 3" key="1">
    <citation type="submission" date="2017-10" db="EMBL/GenBank/DDBJ databases">
        <title>Comparative genomics in systemic dimorphic fungi from Ajellomycetaceae.</title>
        <authorList>
            <person name="Munoz J.F."/>
            <person name="Mcewen J.G."/>
            <person name="Clay O.K."/>
            <person name="Cuomo C.A."/>
        </authorList>
    </citation>
    <scope>NUCLEOTIDE SEQUENCE [LARGE SCALE GENOMIC DNA]</scope>
    <source>
        <strain evidence="2 3">UAMH130</strain>
    </source>
</reference>
<feature type="compositionally biased region" description="Low complexity" evidence="1">
    <location>
        <begin position="185"/>
        <end position="198"/>
    </location>
</feature>
<protein>
    <submittedName>
        <fullName evidence="2">Uncharacterized protein</fullName>
    </submittedName>
</protein>
<sequence length="326" mass="36735">MQQKLVGASISLLIVSVLLSHFHILSALSRVCRRDVFYMKNAAALNYLANSFEETCPSGSMQFEHHSAGDELWETKVPASQRPRILNPASKRLFRSITVSGMRRGYNHRSQHKEQKRKQHPLPSSLILRSQTPTKGSHTVPPQYNHDANNKDNEKRNKNPPRLYRETSLQLPLEIKLTPQPRYTPYQQHGQKQQQPQPHFHKLSRSKSDDDHNNTSSPIHPTSPSAVSSHPPPLKDTLLPNLLLLIARVAQQGPQQWHCDCNRTNHHLSSTADKLLDSQTSSSHLSSSSSSSPLRPAGGRFLSRDNEIRGSFLGMVVCVVVSVMWI</sequence>
<dbReference type="EMBL" id="PDNC01000198">
    <property type="protein sequence ID" value="PGG95951.1"/>
    <property type="molecule type" value="Genomic_DNA"/>
</dbReference>
<feature type="compositionally biased region" description="Polar residues" evidence="1">
    <location>
        <begin position="127"/>
        <end position="142"/>
    </location>
</feature>
<keyword evidence="3" id="KW-1185">Reference proteome</keyword>
<evidence type="ECO:0000313" key="2">
    <source>
        <dbReference type="EMBL" id="PGG95951.1"/>
    </source>
</evidence>
<feature type="compositionally biased region" description="Low complexity" evidence="1">
    <location>
        <begin position="278"/>
        <end position="292"/>
    </location>
</feature>
<evidence type="ECO:0000256" key="1">
    <source>
        <dbReference type="SAM" id="MobiDB-lite"/>
    </source>
</evidence>
<dbReference type="AlphaFoldDB" id="A0A2B7WHG1"/>
<dbReference type="Proteomes" id="UP000224080">
    <property type="component" value="Unassembled WGS sequence"/>
</dbReference>
<feature type="region of interest" description="Disordered" evidence="1">
    <location>
        <begin position="275"/>
        <end position="298"/>
    </location>
</feature>
<evidence type="ECO:0000313" key="3">
    <source>
        <dbReference type="Proteomes" id="UP000224080"/>
    </source>
</evidence>
<feature type="compositionally biased region" description="Basic residues" evidence="1">
    <location>
        <begin position="105"/>
        <end position="120"/>
    </location>
</feature>
<feature type="region of interest" description="Disordered" evidence="1">
    <location>
        <begin position="101"/>
        <end position="234"/>
    </location>
</feature>
<accession>A0A2B7WHG1</accession>
<proteinExistence type="predicted"/>